<dbReference type="InterPro" id="IPR029063">
    <property type="entry name" value="SAM-dependent_MTases_sf"/>
</dbReference>
<dbReference type="PANTHER" id="PTHR43591:SF24">
    <property type="entry name" value="2-METHOXY-6-POLYPRENYL-1,4-BENZOQUINOL METHYLASE, MITOCHONDRIAL"/>
    <property type="match status" value="1"/>
</dbReference>
<dbReference type="EMBL" id="JGVR01000001">
    <property type="protein sequence ID" value="KEZ21423.1"/>
    <property type="molecule type" value="Genomic_DNA"/>
</dbReference>
<dbReference type="SUPFAM" id="SSF53335">
    <property type="entry name" value="S-adenosyl-L-methionine-dependent methyltransferases"/>
    <property type="match status" value="1"/>
</dbReference>
<keyword evidence="2" id="KW-0830">Ubiquinone</keyword>
<evidence type="ECO:0000313" key="2">
    <source>
        <dbReference type="EMBL" id="KEZ21423.1"/>
    </source>
</evidence>
<dbReference type="RefSeq" id="WP_037515889.1">
    <property type="nucleotide sequence ID" value="NZ_JGVR01000001.1"/>
</dbReference>
<organism evidence="2 3">
    <name type="scientific">Sphingobium yanoikuyae</name>
    <name type="common">Sphingomonas yanoikuyae</name>
    <dbReference type="NCBI Taxonomy" id="13690"/>
    <lineage>
        <taxon>Bacteria</taxon>
        <taxon>Pseudomonadati</taxon>
        <taxon>Pseudomonadota</taxon>
        <taxon>Alphaproteobacteria</taxon>
        <taxon>Sphingomonadales</taxon>
        <taxon>Sphingomonadaceae</taxon>
        <taxon>Sphingobium</taxon>
    </lineage>
</organism>
<evidence type="ECO:0000313" key="3">
    <source>
        <dbReference type="Proteomes" id="UP000028534"/>
    </source>
</evidence>
<dbReference type="Proteomes" id="UP000028534">
    <property type="component" value="Unassembled WGS sequence"/>
</dbReference>
<keyword evidence="2" id="KW-0489">Methyltransferase</keyword>
<dbReference type="InterPro" id="IPR041698">
    <property type="entry name" value="Methyltransf_25"/>
</dbReference>
<protein>
    <submittedName>
        <fullName evidence="2">Methylase involved in ubiquinone/menaquinone biosynthesis</fullName>
    </submittedName>
</protein>
<proteinExistence type="predicted"/>
<gene>
    <name evidence="2" type="ORF">CP98_00100</name>
</gene>
<keyword evidence="2" id="KW-0808">Transferase</keyword>
<dbReference type="Pfam" id="PF13649">
    <property type="entry name" value="Methyltransf_25"/>
    <property type="match status" value="1"/>
</dbReference>
<feature type="domain" description="Methyltransferase" evidence="1">
    <location>
        <begin position="50"/>
        <end position="144"/>
    </location>
</feature>
<accession>A0A084ETY1</accession>
<dbReference type="AlphaFoldDB" id="A0A084ETY1"/>
<dbReference type="PANTHER" id="PTHR43591">
    <property type="entry name" value="METHYLTRANSFERASE"/>
    <property type="match status" value="1"/>
</dbReference>
<dbReference type="STRING" id="13690.AX777_23290"/>
<reference evidence="2 3" key="1">
    <citation type="submission" date="2014-03" db="EMBL/GenBank/DDBJ databases">
        <title>Genome sequence of Sphingobium yanoikuyae B1.</title>
        <authorList>
            <person name="Gan H.M."/>
            <person name="Gan H.Y."/>
            <person name="Savka M.A."/>
        </authorList>
    </citation>
    <scope>NUCLEOTIDE SEQUENCE [LARGE SCALE GENOMIC DNA]</scope>
    <source>
        <strain evidence="2 3">B1</strain>
    </source>
</reference>
<comment type="caution">
    <text evidence="2">The sequence shown here is derived from an EMBL/GenBank/DDBJ whole genome shotgun (WGS) entry which is preliminary data.</text>
</comment>
<dbReference type="eggNOG" id="COG2226">
    <property type="taxonomic scope" value="Bacteria"/>
</dbReference>
<name>A0A084ETY1_SPHYA</name>
<dbReference type="CDD" id="cd02440">
    <property type="entry name" value="AdoMet_MTases"/>
    <property type="match status" value="1"/>
</dbReference>
<dbReference type="GO" id="GO:0032259">
    <property type="term" value="P:methylation"/>
    <property type="evidence" value="ECO:0007669"/>
    <property type="project" value="UniProtKB-KW"/>
</dbReference>
<dbReference type="PATRIC" id="fig|13690.10.peg.101"/>
<dbReference type="GO" id="GO:0008168">
    <property type="term" value="F:methyltransferase activity"/>
    <property type="evidence" value="ECO:0007669"/>
    <property type="project" value="UniProtKB-KW"/>
</dbReference>
<evidence type="ECO:0000259" key="1">
    <source>
        <dbReference type="Pfam" id="PF13649"/>
    </source>
</evidence>
<dbReference type="Gene3D" id="3.40.50.150">
    <property type="entry name" value="Vaccinia Virus protein VP39"/>
    <property type="match status" value="1"/>
</dbReference>
<sequence length="286" mass="29915">MAQPNVYQVSDWNGSSGERWVTHRQRLDAMLAPLGDAAIAAATVQPGERVLDVGCGAGTSSIALARQIGATGEVLGLDISGPLIALAQSQQPADLPIRYALADAGSATLTTHGFNLLFSRFGVMFFDDPVASFAHMRRWLRPGGRIAFVCWRAAADNDWVRLPMGAIRDIVPPLAPPAPEAPGPFSFGDPARVTRILTDAGFAAIDLAPIDGVIPFGQGANREAALDDALAMAFEVGPLSRALADQPADVQDRAAQAVRSAFAARPGETAILIDGAAWIVTATNPG</sequence>